<reference evidence="6" key="1">
    <citation type="journal article" date="2019" name="Int. J. Syst. Evol. Microbiol.">
        <title>The Global Catalogue of Microorganisms (GCM) 10K type strain sequencing project: providing services to taxonomists for standard genome sequencing and annotation.</title>
        <authorList>
            <consortium name="The Broad Institute Genomics Platform"/>
            <consortium name="The Broad Institute Genome Sequencing Center for Infectious Disease"/>
            <person name="Wu L."/>
            <person name="Ma J."/>
        </authorList>
    </citation>
    <scope>NUCLEOTIDE SEQUENCE [LARGE SCALE GENOMIC DNA]</scope>
    <source>
        <strain evidence="6">KCTC 42143</strain>
    </source>
</reference>
<evidence type="ECO:0000256" key="1">
    <source>
        <dbReference type="ARBA" id="ARBA00010923"/>
    </source>
</evidence>
<feature type="domain" description="Type I restriction modification DNA specificity" evidence="4">
    <location>
        <begin position="49"/>
        <end position="155"/>
    </location>
</feature>
<evidence type="ECO:0000313" key="5">
    <source>
        <dbReference type="EMBL" id="MFD1799091.1"/>
    </source>
</evidence>
<keyword evidence="2" id="KW-0680">Restriction system</keyword>
<dbReference type="Pfam" id="PF01420">
    <property type="entry name" value="Methylase_S"/>
    <property type="match status" value="1"/>
</dbReference>
<keyword evidence="6" id="KW-1185">Reference proteome</keyword>
<dbReference type="EC" id="3.1.21.-" evidence="5"/>
<comment type="caution">
    <text evidence="5">The sequence shown here is derived from an EMBL/GenBank/DDBJ whole genome shotgun (WGS) entry which is preliminary data.</text>
</comment>
<keyword evidence="5" id="KW-0540">Nuclease</keyword>
<dbReference type="RefSeq" id="WP_058919468.1">
    <property type="nucleotide sequence ID" value="NZ_JBHSQC010000015.1"/>
</dbReference>
<sequence length="187" mass="21387">MKFEKVVQINVGQNISRFKGKQSDRSGIYTNEDLIGDLQEGLRNLTTKADTSLSQKDKYQLFPGDILYSFVSSKAGIVSNKNTGKLFNQNFAKLTLLSDEIDSKYICYILNESVSIKKQMAILMQGSVVPKLTPAILREIDIKLPNKDTQSIIGTNYFNLNRYQYLTELEIDLNRRIYLEMLKKLDV</sequence>
<name>A0ABW4NMV5_9LACT</name>
<dbReference type="InterPro" id="IPR000055">
    <property type="entry name" value="Restrct_endonuc_typeI_TRD"/>
</dbReference>
<dbReference type="GO" id="GO:0016787">
    <property type="term" value="F:hydrolase activity"/>
    <property type="evidence" value="ECO:0007669"/>
    <property type="project" value="UniProtKB-KW"/>
</dbReference>
<evidence type="ECO:0000259" key="4">
    <source>
        <dbReference type="Pfam" id="PF01420"/>
    </source>
</evidence>
<accession>A0ABW4NMV5</accession>
<organism evidence="5 6">
    <name type="scientific">Carnobacterium antarcticum</name>
    <dbReference type="NCBI Taxonomy" id="2126436"/>
    <lineage>
        <taxon>Bacteria</taxon>
        <taxon>Bacillati</taxon>
        <taxon>Bacillota</taxon>
        <taxon>Bacilli</taxon>
        <taxon>Lactobacillales</taxon>
        <taxon>Carnobacteriaceae</taxon>
        <taxon>Carnobacterium</taxon>
    </lineage>
</organism>
<evidence type="ECO:0000256" key="3">
    <source>
        <dbReference type="ARBA" id="ARBA00023125"/>
    </source>
</evidence>
<keyword evidence="3" id="KW-0238">DNA-binding</keyword>
<gene>
    <name evidence="5" type="ORF">ACFSBK_04350</name>
</gene>
<evidence type="ECO:0000313" key="6">
    <source>
        <dbReference type="Proteomes" id="UP001597285"/>
    </source>
</evidence>
<keyword evidence="5" id="KW-0255">Endonuclease</keyword>
<dbReference type="EMBL" id="JBHUFF010000008">
    <property type="protein sequence ID" value="MFD1799091.1"/>
    <property type="molecule type" value="Genomic_DNA"/>
</dbReference>
<dbReference type="InterPro" id="IPR044946">
    <property type="entry name" value="Restrct_endonuc_typeI_TRD_sf"/>
</dbReference>
<comment type="similarity">
    <text evidence="1">Belongs to the type-I restriction system S methylase family.</text>
</comment>
<protein>
    <submittedName>
        <fullName evidence="5">Restriction endonuclease subunit S</fullName>
        <ecNumber evidence="5">3.1.21.-</ecNumber>
    </submittedName>
</protein>
<dbReference type="GO" id="GO:0004519">
    <property type="term" value="F:endonuclease activity"/>
    <property type="evidence" value="ECO:0007669"/>
    <property type="project" value="UniProtKB-KW"/>
</dbReference>
<dbReference type="Proteomes" id="UP001597285">
    <property type="component" value="Unassembled WGS sequence"/>
</dbReference>
<keyword evidence="5" id="KW-0378">Hydrolase</keyword>
<dbReference type="SUPFAM" id="SSF116734">
    <property type="entry name" value="DNA methylase specificity domain"/>
    <property type="match status" value="1"/>
</dbReference>
<dbReference type="Gene3D" id="3.90.220.20">
    <property type="entry name" value="DNA methylase specificity domains"/>
    <property type="match status" value="1"/>
</dbReference>
<evidence type="ECO:0000256" key="2">
    <source>
        <dbReference type="ARBA" id="ARBA00022747"/>
    </source>
</evidence>
<proteinExistence type="inferred from homology"/>